<dbReference type="PANTHER" id="PTHR22625">
    <property type="entry name" value="PLEXIN"/>
    <property type="match status" value="1"/>
</dbReference>
<proteinExistence type="predicted"/>
<dbReference type="EMBL" id="JASSZA010000012">
    <property type="protein sequence ID" value="KAK2096643.1"/>
    <property type="molecule type" value="Genomic_DNA"/>
</dbReference>
<evidence type="ECO:0000313" key="3">
    <source>
        <dbReference type="EMBL" id="KAK2096643.1"/>
    </source>
</evidence>
<dbReference type="Pfam" id="PF20170">
    <property type="entry name" value="Plexin_RBD"/>
    <property type="match status" value="1"/>
</dbReference>
<dbReference type="InterPro" id="IPR046800">
    <property type="entry name" value="Plexin_RBD"/>
</dbReference>
<dbReference type="InterPro" id="IPR031148">
    <property type="entry name" value="Plexin"/>
</dbReference>
<keyword evidence="4" id="KW-1185">Reference proteome</keyword>
<name>A0ABQ9UHU8_SAGOE</name>
<organism evidence="3 4">
    <name type="scientific">Saguinus oedipus</name>
    <name type="common">Cotton-top tamarin</name>
    <name type="synonym">Oedipomidas oedipus</name>
    <dbReference type="NCBI Taxonomy" id="9490"/>
    <lineage>
        <taxon>Eukaryota</taxon>
        <taxon>Metazoa</taxon>
        <taxon>Chordata</taxon>
        <taxon>Craniata</taxon>
        <taxon>Vertebrata</taxon>
        <taxon>Euteleostomi</taxon>
        <taxon>Mammalia</taxon>
        <taxon>Eutheria</taxon>
        <taxon>Euarchontoglires</taxon>
        <taxon>Primates</taxon>
        <taxon>Haplorrhini</taxon>
        <taxon>Platyrrhini</taxon>
        <taxon>Cebidae</taxon>
        <taxon>Callitrichinae</taxon>
        <taxon>Saguinus</taxon>
    </lineage>
</organism>
<protein>
    <recommendedName>
        <fullName evidence="2">Plexin cytoplasmic RhoGTPase-binding domain-containing protein</fullName>
    </recommendedName>
</protein>
<gene>
    <name evidence="3" type="ORF">P7K49_025677</name>
</gene>
<dbReference type="Gene3D" id="3.10.20.90">
    <property type="entry name" value="Phosphatidylinositol 3-kinase Catalytic Subunit, Chain A, domain 1"/>
    <property type="match status" value="1"/>
</dbReference>
<feature type="region of interest" description="Disordered" evidence="1">
    <location>
        <begin position="85"/>
        <end position="108"/>
    </location>
</feature>
<accession>A0ABQ9UHU8</accession>
<dbReference type="PANTHER" id="PTHR22625:SF34">
    <property type="entry name" value="PLEXIN-A4"/>
    <property type="match status" value="1"/>
</dbReference>
<dbReference type="Proteomes" id="UP001266305">
    <property type="component" value="Unassembled WGS sequence"/>
</dbReference>
<evidence type="ECO:0000259" key="2">
    <source>
        <dbReference type="Pfam" id="PF20170"/>
    </source>
</evidence>
<feature type="domain" description="Plexin cytoplasmic RhoGTPase-binding" evidence="2">
    <location>
        <begin position="158"/>
        <end position="209"/>
    </location>
</feature>
<reference evidence="3 4" key="1">
    <citation type="submission" date="2023-05" db="EMBL/GenBank/DDBJ databases">
        <title>B98-5 Cell Line De Novo Hybrid Assembly: An Optical Mapping Approach.</title>
        <authorList>
            <person name="Kananen K."/>
            <person name="Auerbach J.A."/>
            <person name="Kautto E."/>
            <person name="Blachly J.S."/>
        </authorList>
    </citation>
    <scope>NUCLEOTIDE SEQUENCE [LARGE SCALE GENOMIC DNA]</scope>
    <source>
        <strain evidence="3">B95-8</strain>
        <tissue evidence="3">Cell line</tissue>
    </source>
</reference>
<feature type="compositionally biased region" description="Polar residues" evidence="1">
    <location>
        <begin position="89"/>
        <end position="99"/>
    </location>
</feature>
<evidence type="ECO:0000256" key="1">
    <source>
        <dbReference type="SAM" id="MobiDB-lite"/>
    </source>
</evidence>
<evidence type="ECO:0000313" key="4">
    <source>
        <dbReference type="Proteomes" id="UP001266305"/>
    </source>
</evidence>
<comment type="caution">
    <text evidence="3">The sequence shown here is derived from an EMBL/GenBank/DDBJ whole genome shotgun (WGS) entry which is preliminary data.</text>
</comment>
<sequence>MEARETEGNEEDREQAEVQMQLSGEGGATAAWGMVGLGRSVILRQPLHCFELWGTVGGCRIPVPVAGETVPTSKRVAPSGCGWKARNHAGQQHEGQADSQEPAKYKDGKSWDCATDAGAWTGVAKVPASGDASVPPSATSGCYSARCLPGSPLEHEVLSCVSPDNANSPEVPVKILNCDTITQVKEKILDAIFKNVPCSHRPKAADMDLGE</sequence>